<dbReference type="GO" id="GO:0005615">
    <property type="term" value="C:extracellular space"/>
    <property type="evidence" value="ECO:0007669"/>
    <property type="project" value="TreeGrafter"/>
</dbReference>
<evidence type="ECO:0000256" key="4">
    <source>
        <dbReference type="SAM" id="SignalP"/>
    </source>
</evidence>
<dbReference type="PANTHER" id="PTHR11008">
    <property type="entry name" value="PROTEIN TAKEOUT-LIKE PROTEIN"/>
    <property type="match status" value="1"/>
</dbReference>
<evidence type="ECO:0000256" key="1">
    <source>
        <dbReference type="ARBA" id="ARBA00022729"/>
    </source>
</evidence>
<proteinExistence type="inferred from homology"/>
<dbReference type="GO" id="GO:0007623">
    <property type="term" value="P:circadian rhythm"/>
    <property type="evidence" value="ECO:0007669"/>
    <property type="project" value="UniProtKB-ARBA"/>
</dbReference>
<dbReference type="Proteomes" id="UP001075354">
    <property type="component" value="Chromosome 4"/>
</dbReference>
<protein>
    <recommendedName>
        <fullName evidence="7">Protein takeout-like</fullName>
    </recommendedName>
</protein>
<evidence type="ECO:0000313" key="6">
    <source>
        <dbReference type="Proteomes" id="UP001075354"/>
    </source>
</evidence>
<gene>
    <name evidence="5" type="ORF">ONE63_006870</name>
</gene>
<dbReference type="Gene3D" id="3.15.10.30">
    <property type="entry name" value="Haemolymph juvenile hormone binding protein"/>
    <property type="match status" value="1"/>
</dbReference>
<organism evidence="5 6">
    <name type="scientific">Megalurothrips usitatus</name>
    <name type="common">bean blossom thrips</name>
    <dbReference type="NCBI Taxonomy" id="439358"/>
    <lineage>
        <taxon>Eukaryota</taxon>
        <taxon>Metazoa</taxon>
        <taxon>Ecdysozoa</taxon>
        <taxon>Arthropoda</taxon>
        <taxon>Hexapoda</taxon>
        <taxon>Insecta</taxon>
        <taxon>Pterygota</taxon>
        <taxon>Neoptera</taxon>
        <taxon>Paraneoptera</taxon>
        <taxon>Thysanoptera</taxon>
        <taxon>Terebrantia</taxon>
        <taxon>Thripoidea</taxon>
        <taxon>Thripidae</taxon>
        <taxon>Megalurothrips</taxon>
    </lineage>
</organism>
<dbReference type="EMBL" id="JAPTSV010000004">
    <property type="protein sequence ID" value="KAJ1528459.1"/>
    <property type="molecule type" value="Genomic_DNA"/>
</dbReference>
<evidence type="ECO:0000256" key="2">
    <source>
        <dbReference type="ARBA" id="ARBA00023108"/>
    </source>
</evidence>
<name>A0AAV7XTK2_9NEOP</name>
<comment type="caution">
    <text evidence="5">The sequence shown here is derived from an EMBL/GenBank/DDBJ whole genome shotgun (WGS) entry which is preliminary data.</text>
</comment>
<dbReference type="AlphaFoldDB" id="A0AAV7XTK2"/>
<evidence type="ECO:0000313" key="5">
    <source>
        <dbReference type="EMBL" id="KAJ1528459.1"/>
    </source>
</evidence>
<dbReference type="FunFam" id="3.15.10.30:FF:000001">
    <property type="entry name" value="Takeout-like protein 1"/>
    <property type="match status" value="1"/>
</dbReference>
<dbReference type="Pfam" id="PF06585">
    <property type="entry name" value="JHBP"/>
    <property type="match status" value="1"/>
</dbReference>
<sequence length="251" mass="27645">MARVAFFTALAVLAVICPSHALRLPSYITPCRRSDPKLAECALKNGRDAVTKFVDGDRKYKIPSLKPLTLYNLHVDSGSNSVGIKLVFKEAQIYGLDGADIKAVNFDLDKKKASFDMVFPTLNIIGDYTISGRVLVLPISGQGPANVTVTDCAVTFSFDYELANKKKNGKEYATITDSNVKFTIGHGYFDLKNLFNGDKLLGDNMNTFLNENWSDVVKELGPSLADTIGAVIRQIIEQVVDVVPYEYIFTD</sequence>
<comment type="similarity">
    <text evidence="3">Belongs to the TO family.</text>
</comment>
<keyword evidence="1 4" id="KW-0732">Signal</keyword>
<keyword evidence="2" id="KW-0090">Biological rhythms</keyword>
<keyword evidence="6" id="KW-1185">Reference proteome</keyword>
<dbReference type="InterPro" id="IPR010562">
    <property type="entry name" value="Haemolymph_juvenile_hormone-bd"/>
</dbReference>
<feature type="signal peptide" evidence="4">
    <location>
        <begin position="1"/>
        <end position="21"/>
    </location>
</feature>
<evidence type="ECO:0000256" key="3">
    <source>
        <dbReference type="ARBA" id="ARBA00060902"/>
    </source>
</evidence>
<feature type="chain" id="PRO_5043529687" description="Protein takeout-like" evidence="4">
    <location>
        <begin position="22"/>
        <end position="251"/>
    </location>
</feature>
<dbReference type="InterPro" id="IPR038606">
    <property type="entry name" value="To_sf"/>
</dbReference>
<dbReference type="PANTHER" id="PTHR11008:SF32">
    <property type="entry name" value="CIRCADIAN CLOCK-CONTROLLED PROTEIN DAYWAKE-RELATED"/>
    <property type="match status" value="1"/>
</dbReference>
<dbReference type="SMART" id="SM00700">
    <property type="entry name" value="JHBP"/>
    <property type="match status" value="1"/>
</dbReference>
<accession>A0AAV7XTK2</accession>
<evidence type="ECO:0008006" key="7">
    <source>
        <dbReference type="Google" id="ProtNLM"/>
    </source>
</evidence>
<reference evidence="5" key="1">
    <citation type="submission" date="2022-12" db="EMBL/GenBank/DDBJ databases">
        <title>Chromosome-level genome assembly of the bean flower thrips Megalurothrips usitatus.</title>
        <authorList>
            <person name="Ma L."/>
            <person name="Liu Q."/>
            <person name="Li H."/>
            <person name="Cai W."/>
        </authorList>
    </citation>
    <scope>NUCLEOTIDE SEQUENCE</scope>
    <source>
        <strain evidence="5">Cailab_2022a</strain>
    </source>
</reference>